<dbReference type="InterPro" id="IPR029016">
    <property type="entry name" value="GAF-like_dom_sf"/>
</dbReference>
<dbReference type="PANTHER" id="PTHR30136">
    <property type="entry name" value="HELIX-TURN-HELIX TRANSCRIPTIONAL REGULATOR, ICLR FAMILY"/>
    <property type="match status" value="1"/>
</dbReference>
<evidence type="ECO:0000259" key="6">
    <source>
        <dbReference type="PROSITE" id="PS51078"/>
    </source>
</evidence>
<dbReference type="PROSITE" id="PS51078">
    <property type="entry name" value="ICLR_ED"/>
    <property type="match status" value="1"/>
</dbReference>
<dbReference type="InterPro" id="IPR050707">
    <property type="entry name" value="HTH_MetabolicPath_Reg"/>
</dbReference>
<evidence type="ECO:0000256" key="4">
    <source>
        <dbReference type="SAM" id="MobiDB-lite"/>
    </source>
</evidence>
<keyword evidence="1" id="KW-0805">Transcription regulation</keyword>
<dbReference type="InterPro" id="IPR005471">
    <property type="entry name" value="Tscrpt_reg_IclR_N"/>
</dbReference>
<sequence length="292" mass="32240">MPIVLTLKKSLHVLESIVRRSDGIGTRAIAQELGINVATAHNIATTFASLGYVRQDEVTRLFHPGPRLMLLSRHPTYLRSLSMSARPVVHEIATELNESVMLVISDHNKLINLEYVPSKQALRVQEPEDVSGIAHCTAFGKLILAHFDEDSLEAYLAQHGLTKHTPRTITDPVKLREELARIRENEYSHTCDELCEGISALAVPIRDPWGPAFSALGVPNRDPWGSVFAALGASAPTVRLKSKDQIRLTLDGLQRAADEIGKIWAHTKQSTSDAPPGNRRGRPRKNARPADK</sequence>
<dbReference type="AlphaFoldDB" id="A0A178IL43"/>
<dbReference type="RefSeq" id="WP_068769610.1">
    <property type="nucleotide sequence ID" value="NZ_CP109796.1"/>
</dbReference>
<dbReference type="EMBL" id="LRRQ01000057">
    <property type="protein sequence ID" value="OAM90478.1"/>
    <property type="molecule type" value="Genomic_DNA"/>
</dbReference>
<dbReference type="STRING" id="1184151.AW736_07815"/>
<evidence type="ECO:0000259" key="5">
    <source>
        <dbReference type="PROSITE" id="PS51077"/>
    </source>
</evidence>
<dbReference type="InterPro" id="IPR036390">
    <property type="entry name" value="WH_DNA-bd_sf"/>
</dbReference>
<dbReference type="InterPro" id="IPR036388">
    <property type="entry name" value="WH-like_DNA-bd_sf"/>
</dbReference>
<dbReference type="InterPro" id="IPR014757">
    <property type="entry name" value="Tscrpt_reg_IclR_C"/>
</dbReference>
<protein>
    <submittedName>
        <fullName evidence="7">IclR family transcriptional regulator</fullName>
    </submittedName>
</protein>
<reference evidence="7 8" key="1">
    <citation type="submission" date="2016-01" db="EMBL/GenBank/DDBJ databases">
        <title>High potential of lignocellulose degradation of a new Verrucomicrobia species.</title>
        <authorList>
            <person name="Wang Y."/>
            <person name="Shi Y."/>
            <person name="Qiu Z."/>
            <person name="Liu S."/>
            <person name="Yang H."/>
        </authorList>
    </citation>
    <scope>NUCLEOTIDE SEQUENCE [LARGE SCALE GENOMIC DNA]</scope>
    <source>
        <strain evidence="7 8">TSB47</strain>
    </source>
</reference>
<comment type="caution">
    <text evidence="7">The sequence shown here is derived from an EMBL/GenBank/DDBJ whole genome shotgun (WGS) entry which is preliminary data.</text>
</comment>
<evidence type="ECO:0000256" key="1">
    <source>
        <dbReference type="ARBA" id="ARBA00023015"/>
    </source>
</evidence>
<dbReference type="PROSITE" id="PS51077">
    <property type="entry name" value="HTH_ICLR"/>
    <property type="match status" value="1"/>
</dbReference>
<feature type="compositionally biased region" description="Basic residues" evidence="4">
    <location>
        <begin position="279"/>
        <end position="292"/>
    </location>
</feature>
<dbReference type="PANTHER" id="PTHR30136:SF35">
    <property type="entry name" value="HTH-TYPE TRANSCRIPTIONAL REGULATOR RV1719"/>
    <property type="match status" value="1"/>
</dbReference>
<keyword evidence="8" id="KW-1185">Reference proteome</keyword>
<feature type="region of interest" description="Disordered" evidence="4">
    <location>
        <begin position="264"/>
        <end position="292"/>
    </location>
</feature>
<dbReference type="SMART" id="SM00346">
    <property type="entry name" value="HTH_ICLR"/>
    <property type="match status" value="1"/>
</dbReference>
<dbReference type="GO" id="GO:0003677">
    <property type="term" value="F:DNA binding"/>
    <property type="evidence" value="ECO:0007669"/>
    <property type="project" value="UniProtKB-KW"/>
</dbReference>
<evidence type="ECO:0000256" key="3">
    <source>
        <dbReference type="ARBA" id="ARBA00023163"/>
    </source>
</evidence>
<dbReference type="GO" id="GO:0003700">
    <property type="term" value="F:DNA-binding transcription factor activity"/>
    <property type="evidence" value="ECO:0007669"/>
    <property type="project" value="TreeGrafter"/>
</dbReference>
<name>A0A178IL43_9BACT</name>
<keyword evidence="2" id="KW-0238">DNA-binding</keyword>
<feature type="domain" description="IclR-ED" evidence="6">
    <location>
        <begin position="67"/>
        <end position="266"/>
    </location>
</feature>
<keyword evidence="3" id="KW-0804">Transcription</keyword>
<dbReference type="SUPFAM" id="SSF46785">
    <property type="entry name" value="Winged helix' DNA-binding domain"/>
    <property type="match status" value="1"/>
</dbReference>
<dbReference type="Proteomes" id="UP000078486">
    <property type="component" value="Unassembled WGS sequence"/>
</dbReference>
<organism evidence="7 8">
    <name type="scientific">Termitidicoccus mucosus</name>
    <dbReference type="NCBI Taxonomy" id="1184151"/>
    <lineage>
        <taxon>Bacteria</taxon>
        <taxon>Pseudomonadati</taxon>
        <taxon>Verrucomicrobiota</taxon>
        <taxon>Opitutia</taxon>
        <taxon>Opitutales</taxon>
        <taxon>Opitutaceae</taxon>
        <taxon>Termitidicoccus</taxon>
    </lineage>
</organism>
<gene>
    <name evidence="7" type="ORF">AW736_07815</name>
</gene>
<evidence type="ECO:0000313" key="7">
    <source>
        <dbReference type="EMBL" id="OAM90478.1"/>
    </source>
</evidence>
<feature type="domain" description="HTH iclR-type" evidence="5">
    <location>
        <begin position="4"/>
        <end position="66"/>
    </location>
</feature>
<evidence type="ECO:0000313" key="8">
    <source>
        <dbReference type="Proteomes" id="UP000078486"/>
    </source>
</evidence>
<proteinExistence type="predicted"/>
<dbReference type="OrthoDB" id="9791752at2"/>
<dbReference type="Pfam" id="PF09339">
    <property type="entry name" value="HTH_IclR"/>
    <property type="match status" value="1"/>
</dbReference>
<dbReference type="Gene3D" id="3.30.450.40">
    <property type="match status" value="2"/>
</dbReference>
<accession>A0A178IL43</accession>
<evidence type="ECO:0000256" key="2">
    <source>
        <dbReference type="ARBA" id="ARBA00023125"/>
    </source>
</evidence>
<dbReference type="GO" id="GO:0045892">
    <property type="term" value="P:negative regulation of DNA-templated transcription"/>
    <property type="evidence" value="ECO:0007669"/>
    <property type="project" value="TreeGrafter"/>
</dbReference>
<dbReference type="Pfam" id="PF01614">
    <property type="entry name" value="IclR_C"/>
    <property type="match status" value="1"/>
</dbReference>
<dbReference type="Gene3D" id="1.10.10.10">
    <property type="entry name" value="Winged helix-like DNA-binding domain superfamily/Winged helix DNA-binding domain"/>
    <property type="match status" value="1"/>
</dbReference>
<dbReference type="SUPFAM" id="SSF55781">
    <property type="entry name" value="GAF domain-like"/>
    <property type="match status" value="1"/>
</dbReference>